<evidence type="ECO:0000256" key="2">
    <source>
        <dbReference type="ARBA" id="ARBA00022692"/>
    </source>
</evidence>
<gene>
    <name evidence="6" type="ORF">BC938DRAFT_479294</name>
</gene>
<evidence type="ECO:0000313" key="6">
    <source>
        <dbReference type="EMBL" id="RUS30508.1"/>
    </source>
</evidence>
<feature type="transmembrane region" description="Helical" evidence="5">
    <location>
        <begin position="77"/>
        <end position="100"/>
    </location>
</feature>
<sequence>MFRKVSKMLSASYWVCDNSMLSFANDERGKFIDLPSHLPVALCWGSTNPFIKIGSRGLDQISARYPDGGLKRSLAEIVYLFTRWQFLVTDLLIGFVLVRFTVGIEPERLSRLLLYAWEGWYVHLSLAVPITNSLTLIFTMLAGVLVGEKINGGAETWVGMAMVVAGVGLCVNSKV</sequence>
<evidence type="ECO:0000256" key="1">
    <source>
        <dbReference type="ARBA" id="ARBA00004141"/>
    </source>
</evidence>
<dbReference type="AlphaFoldDB" id="A0A433QL68"/>
<evidence type="ECO:0000256" key="5">
    <source>
        <dbReference type="SAM" id="Phobius"/>
    </source>
</evidence>
<evidence type="ECO:0000313" key="7">
    <source>
        <dbReference type="Proteomes" id="UP000274822"/>
    </source>
</evidence>
<keyword evidence="4 5" id="KW-0472">Membrane</keyword>
<dbReference type="PANTHER" id="PTHR28668:SF1">
    <property type="entry name" value="TRANSMEMBRANE PROTEIN 234"/>
    <property type="match status" value="1"/>
</dbReference>
<comment type="caution">
    <text evidence="6">The sequence shown here is derived from an EMBL/GenBank/DDBJ whole genome shotgun (WGS) entry which is preliminary data.</text>
</comment>
<dbReference type="InterPro" id="IPR018908">
    <property type="entry name" value="TMEM234"/>
</dbReference>
<organism evidence="6 7">
    <name type="scientific">Jimgerdemannia flammicorona</name>
    <dbReference type="NCBI Taxonomy" id="994334"/>
    <lineage>
        <taxon>Eukaryota</taxon>
        <taxon>Fungi</taxon>
        <taxon>Fungi incertae sedis</taxon>
        <taxon>Mucoromycota</taxon>
        <taxon>Mucoromycotina</taxon>
        <taxon>Endogonomycetes</taxon>
        <taxon>Endogonales</taxon>
        <taxon>Endogonaceae</taxon>
        <taxon>Jimgerdemannia</taxon>
    </lineage>
</organism>
<dbReference type="PANTHER" id="PTHR28668">
    <property type="entry name" value="TRANSMEMBRANE PROTEIN 234"/>
    <property type="match status" value="1"/>
</dbReference>
<keyword evidence="2 5" id="KW-0812">Transmembrane</keyword>
<name>A0A433QL68_9FUNG</name>
<keyword evidence="7" id="KW-1185">Reference proteome</keyword>
<dbReference type="EMBL" id="RBNJ01003797">
    <property type="protein sequence ID" value="RUS30508.1"/>
    <property type="molecule type" value="Genomic_DNA"/>
</dbReference>
<evidence type="ECO:0000256" key="4">
    <source>
        <dbReference type="ARBA" id="ARBA00023136"/>
    </source>
</evidence>
<accession>A0A433QL68</accession>
<dbReference type="Proteomes" id="UP000274822">
    <property type="component" value="Unassembled WGS sequence"/>
</dbReference>
<dbReference type="GO" id="GO:0016020">
    <property type="term" value="C:membrane"/>
    <property type="evidence" value="ECO:0007669"/>
    <property type="project" value="UniProtKB-SubCell"/>
</dbReference>
<feature type="transmembrane region" description="Helical" evidence="5">
    <location>
        <begin position="120"/>
        <end position="145"/>
    </location>
</feature>
<feature type="transmembrane region" description="Helical" evidence="5">
    <location>
        <begin position="157"/>
        <end position="174"/>
    </location>
</feature>
<protein>
    <submittedName>
        <fullName evidence="6">Uncharacterized protein</fullName>
    </submittedName>
</protein>
<proteinExistence type="predicted"/>
<reference evidence="6 7" key="1">
    <citation type="journal article" date="2018" name="New Phytol.">
        <title>Phylogenomics of Endogonaceae and evolution of mycorrhizas within Mucoromycota.</title>
        <authorList>
            <person name="Chang Y."/>
            <person name="Desiro A."/>
            <person name="Na H."/>
            <person name="Sandor L."/>
            <person name="Lipzen A."/>
            <person name="Clum A."/>
            <person name="Barry K."/>
            <person name="Grigoriev I.V."/>
            <person name="Martin F.M."/>
            <person name="Stajich J.E."/>
            <person name="Smith M.E."/>
            <person name="Bonito G."/>
            <person name="Spatafora J.W."/>
        </authorList>
    </citation>
    <scope>NUCLEOTIDE SEQUENCE [LARGE SCALE GENOMIC DNA]</scope>
    <source>
        <strain evidence="6 7">AD002</strain>
    </source>
</reference>
<comment type="subcellular location">
    <subcellularLocation>
        <location evidence="1">Membrane</location>
        <topology evidence="1">Multi-pass membrane protein</topology>
    </subcellularLocation>
</comment>
<dbReference type="Pfam" id="PF10639">
    <property type="entry name" value="TMEM234"/>
    <property type="match status" value="2"/>
</dbReference>
<keyword evidence="3 5" id="KW-1133">Transmembrane helix</keyword>
<evidence type="ECO:0000256" key="3">
    <source>
        <dbReference type="ARBA" id="ARBA00022989"/>
    </source>
</evidence>